<evidence type="ECO:0000256" key="3">
    <source>
        <dbReference type="ARBA" id="ARBA00022679"/>
    </source>
</evidence>
<dbReference type="PROSITE" id="PS00092">
    <property type="entry name" value="N6_MTASE"/>
    <property type="match status" value="1"/>
</dbReference>
<dbReference type="GO" id="GO:0032259">
    <property type="term" value="P:methylation"/>
    <property type="evidence" value="ECO:0007669"/>
    <property type="project" value="UniProtKB-KW"/>
</dbReference>
<gene>
    <name evidence="8" type="primary">prmC</name>
    <name evidence="8" type="ORF">EHV08_06525</name>
</gene>
<dbReference type="PANTHER" id="PTHR18895:SF74">
    <property type="entry name" value="MTRF1L RELEASE FACTOR GLUTAMINE METHYLTRANSFERASE"/>
    <property type="match status" value="1"/>
</dbReference>
<sequence>MTYNDICLLLRQRYEDGEARAVARYLLEVGYGLQMTDIICGATERLPADELQRKTNRLLAGEPVQYVVGTAEFCARRFHVAPGVLIPRPETEELCRLVEEDRAEGEGIRHILDIGTGSGCIAITLALNIPGARVEAWDISNEALAIAQENAKRHNADIVFRNVDILSEQPFLQQETGNGAHCDEHFSNNDSTKGWDIIVSNPPYIVPSESKEMAEQVLEHEPGIALFAPQDNPLLFYNAIAIYAKQTLNPHGKLFFEINPLFCDQLETLLTGLGFADVTFCYDRFGRKRFATATKPV</sequence>
<organism evidence="8 9">
    <name type="scientific">Prevotella koreensis</name>
    <dbReference type="NCBI Taxonomy" id="2490854"/>
    <lineage>
        <taxon>Bacteria</taxon>
        <taxon>Pseudomonadati</taxon>
        <taxon>Bacteroidota</taxon>
        <taxon>Bacteroidia</taxon>
        <taxon>Bacteroidales</taxon>
        <taxon>Prevotellaceae</taxon>
        <taxon>Prevotella</taxon>
    </lineage>
</organism>
<dbReference type="EC" id="2.1.1.297" evidence="1"/>
<dbReference type="Proteomes" id="UP000278983">
    <property type="component" value="Unassembled WGS sequence"/>
</dbReference>
<dbReference type="PANTHER" id="PTHR18895">
    <property type="entry name" value="HEMK METHYLTRANSFERASE"/>
    <property type="match status" value="1"/>
</dbReference>
<comment type="caution">
    <text evidence="8">The sequence shown here is derived from an EMBL/GenBank/DDBJ whole genome shotgun (WGS) entry which is preliminary data.</text>
</comment>
<accession>A0A3S0P8F0</accession>
<evidence type="ECO:0000256" key="5">
    <source>
        <dbReference type="ARBA" id="ARBA00048391"/>
    </source>
</evidence>
<evidence type="ECO:0000256" key="2">
    <source>
        <dbReference type="ARBA" id="ARBA00022603"/>
    </source>
</evidence>
<dbReference type="OrthoDB" id="9800643at2"/>
<reference evidence="8 9" key="1">
    <citation type="submission" date="2018-12" db="EMBL/GenBank/DDBJ databases">
        <title>Genome sequencing of Prevotella sp. KCOM 3155 (= JS262).</title>
        <authorList>
            <person name="Kook J.-K."/>
            <person name="Park S.-N."/>
            <person name="Lim Y.K."/>
        </authorList>
    </citation>
    <scope>NUCLEOTIDE SEQUENCE [LARGE SCALE GENOMIC DNA]</scope>
    <source>
        <strain evidence="8 9">KCOM 3155</strain>
    </source>
</reference>
<evidence type="ECO:0000256" key="4">
    <source>
        <dbReference type="ARBA" id="ARBA00022691"/>
    </source>
</evidence>
<name>A0A3S0P8F0_9BACT</name>
<evidence type="ECO:0000313" key="8">
    <source>
        <dbReference type="EMBL" id="RUL59446.1"/>
    </source>
</evidence>
<evidence type="ECO:0000313" key="9">
    <source>
        <dbReference type="Proteomes" id="UP000278983"/>
    </source>
</evidence>
<keyword evidence="2 8" id="KW-0489">Methyltransferase</keyword>
<dbReference type="RefSeq" id="WP_126678604.1">
    <property type="nucleotide sequence ID" value="NZ_RYYU01000001.1"/>
</dbReference>
<dbReference type="InterPro" id="IPR029063">
    <property type="entry name" value="SAM-dependent_MTases_sf"/>
</dbReference>
<keyword evidence="9" id="KW-1185">Reference proteome</keyword>
<dbReference type="InterPro" id="IPR007848">
    <property type="entry name" value="Small_mtfrase_dom"/>
</dbReference>
<dbReference type="SUPFAM" id="SSF53335">
    <property type="entry name" value="S-adenosyl-L-methionine-dependent methyltransferases"/>
    <property type="match status" value="1"/>
</dbReference>
<dbReference type="CDD" id="cd02440">
    <property type="entry name" value="AdoMet_MTases"/>
    <property type="match status" value="1"/>
</dbReference>
<dbReference type="InterPro" id="IPR050320">
    <property type="entry name" value="N5-glutamine_MTase"/>
</dbReference>
<dbReference type="GO" id="GO:0003676">
    <property type="term" value="F:nucleic acid binding"/>
    <property type="evidence" value="ECO:0007669"/>
    <property type="project" value="InterPro"/>
</dbReference>
<keyword evidence="3 8" id="KW-0808">Transferase</keyword>
<dbReference type="NCBIfam" id="TIGR03534">
    <property type="entry name" value="RF_mod_PrmC"/>
    <property type="match status" value="1"/>
</dbReference>
<proteinExistence type="predicted"/>
<dbReference type="Gene3D" id="1.10.8.10">
    <property type="entry name" value="DNA helicase RuvA subunit, C-terminal domain"/>
    <property type="match status" value="1"/>
</dbReference>
<evidence type="ECO:0000259" key="6">
    <source>
        <dbReference type="Pfam" id="PF05175"/>
    </source>
</evidence>
<keyword evidence="4" id="KW-0949">S-adenosyl-L-methionine</keyword>
<protein>
    <recommendedName>
        <fullName evidence="1">peptide chain release factor N(5)-glutamine methyltransferase</fullName>
        <ecNumber evidence="1">2.1.1.297</ecNumber>
    </recommendedName>
</protein>
<dbReference type="InterPro" id="IPR002052">
    <property type="entry name" value="DNA_methylase_N6_adenine_CS"/>
</dbReference>
<dbReference type="InterPro" id="IPR040758">
    <property type="entry name" value="PrmC_N"/>
</dbReference>
<dbReference type="Pfam" id="PF05175">
    <property type="entry name" value="MTS"/>
    <property type="match status" value="1"/>
</dbReference>
<dbReference type="InterPro" id="IPR019874">
    <property type="entry name" value="RF_methyltr_PrmC"/>
</dbReference>
<comment type="catalytic activity">
    <reaction evidence="5">
        <text>L-glutaminyl-[peptide chain release factor] + S-adenosyl-L-methionine = N(5)-methyl-L-glutaminyl-[peptide chain release factor] + S-adenosyl-L-homocysteine + H(+)</text>
        <dbReference type="Rhea" id="RHEA:42896"/>
        <dbReference type="Rhea" id="RHEA-COMP:10271"/>
        <dbReference type="Rhea" id="RHEA-COMP:10272"/>
        <dbReference type="ChEBI" id="CHEBI:15378"/>
        <dbReference type="ChEBI" id="CHEBI:30011"/>
        <dbReference type="ChEBI" id="CHEBI:57856"/>
        <dbReference type="ChEBI" id="CHEBI:59789"/>
        <dbReference type="ChEBI" id="CHEBI:61891"/>
        <dbReference type="EC" id="2.1.1.297"/>
    </reaction>
</comment>
<dbReference type="InterPro" id="IPR004556">
    <property type="entry name" value="HemK-like"/>
</dbReference>
<evidence type="ECO:0000256" key="1">
    <source>
        <dbReference type="ARBA" id="ARBA00012771"/>
    </source>
</evidence>
<dbReference type="NCBIfam" id="TIGR00536">
    <property type="entry name" value="hemK_fam"/>
    <property type="match status" value="1"/>
</dbReference>
<dbReference type="GO" id="GO:0102559">
    <property type="term" value="F:peptide chain release factor N(5)-glutamine methyltransferase activity"/>
    <property type="evidence" value="ECO:0007669"/>
    <property type="project" value="UniProtKB-EC"/>
</dbReference>
<evidence type="ECO:0000259" key="7">
    <source>
        <dbReference type="Pfam" id="PF17827"/>
    </source>
</evidence>
<dbReference type="Gene3D" id="3.40.50.150">
    <property type="entry name" value="Vaccinia Virus protein VP39"/>
    <property type="match status" value="1"/>
</dbReference>
<feature type="domain" description="Methyltransferase small" evidence="6">
    <location>
        <begin position="109"/>
        <end position="169"/>
    </location>
</feature>
<dbReference type="AlphaFoldDB" id="A0A3S0P8F0"/>
<dbReference type="EMBL" id="RYYU01000001">
    <property type="protein sequence ID" value="RUL59446.1"/>
    <property type="molecule type" value="Genomic_DNA"/>
</dbReference>
<feature type="domain" description="Release factor glutamine methyltransferase N-terminal" evidence="7">
    <location>
        <begin position="9"/>
        <end position="69"/>
    </location>
</feature>
<dbReference type="Pfam" id="PF17827">
    <property type="entry name" value="PrmC_N"/>
    <property type="match status" value="1"/>
</dbReference>